<dbReference type="Proteomes" id="UP000805193">
    <property type="component" value="Unassembled WGS sequence"/>
</dbReference>
<organism evidence="1 2">
    <name type="scientific">Ixodes persulcatus</name>
    <name type="common">Taiga tick</name>
    <dbReference type="NCBI Taxonomy" id="34615"/>
    <lineage>
        <taxon>Eukaryota</taxon>
        <taxon>Metazoa</taxon>
        <taxon>Ecdysozoa</taxon>
        <taxon>Arthropoda</taxon>
        <taxon>Chelicerata</taxon>
        <taxon>Arachnida</taxon>
        <taxon>Acari</taxon>
        <taxon>Parasitiformes</taxon>
        <taxon>Ixodida</taxon>
        <taxon>Ixodoidea</taxon>
        <taxon>Ixodidae</taxon>
        <taxon>Ixodinae</taxon>
        <taxon>Ixodes</taxon>
    </lineage>
</organism>
<keyword evidence="2" id="KW-1185">Reference proteome</keyword>
<reference evidence="1 2" key="1">
    <citation type="journal article" date="2020" name="Cell">
        <title>Large-Scale Comparative Analyses of Tick Genomes Elucidate Their Genetic Diversity and Vector Capacities.</title>
        <authorList>
            <consortium name="Tick Genome and Microbiome Consortium (TIGMIC)"/>
            <person name="Jia N."/>
            <person name="Wang J."/>
            <person name="Shi W."/>
            <person name="Du L."/>
            <person name="Sun Y."/>
            <person name="Zhan W."/>
            <person name="Jiang J.F."/>
            <person name="Wang Q."/>
            <person name="Zhang B."/>
            <person name="Ji P."/>
            <person name="Bell-Sakyi L."/>
            <person name="Cui X.M."/>
            <person name="Yuan T.T."/>
            <person name="Jiang B.G."/>
            <person name="Yang W.F."/>
            <person name="Lam T.T."/>
            <person name="Chang Q.C."/>
            <person name="Ding S.J."/>
            <person name="Wang X.J."/>
            <person name="Zhu J.G."/>
            <person name="Ruan X.D."/>
            <person name="Zhao L."/>
            <person name="Wei J.T."/>
            <person name="Ye R.Z."/>
            <person name="Que T.C."/>
            <person name="Du C.H."/>
            <person name="Zhou Y.H."/>
            <person name="Cheng J.X."/>
            <person name="Dai P.F."/>
            <person name="Guo W.B."/>
            <person name="Han X.H."/>
            <person name="Huang E.J."/>
            <person name="Li L.F."/>
            <person name="Wei W."/>
            <person name="Gao Y.C."/>
            <person name="Liu J.Z."/>
            <person name="Shao H.Z."/>
            <person name="Wang X."/>
            <person name="Wang C.C."/>
            <person name="Yang T.C."/>
            <person name="Huo Q.B."/>
            <person name="Li W."/>
            <person name="Chen H.Y."/>
            <person name="Chen S.E."/>
            <person name="Zhou L.G."/>
            <person name="Ni X.B."/>
            <person name="Tian J.H."/>
            <person name="Sheng Y."/>
            <person name="Liu T."/>
            <person name="Pan Y.S."/>
            <person name="Xia L.Y."/>
            <person name="Li J."/>
            <person name="Zhao F."/>
            <person name="Cao W.C."/>
        </authorList>
    </citation>
    <scope>NUCLEOTIDE SEQUENCE [LARGE SCALE GENOMIC DNA]</scope>
    <source>
        <strain evidence="1">Iper-2018</strain>
    </source>
</reference>
<comment type="caution">
    <text evidence="1">The sequence shown here is derived from an EMBL/GenBank/DDBJ whole genome shotgun (WGS) entry which is preliminary data.</text>
</comment>
<proteinExistence type="predicted"/>
<dbReference type="EMBL" id="JABSTQ010003767">
    <property type="protein sequence ID" value="KAG0443151.1"/>
    <property type="molecule type" value="Genomic_DNA"/>
</dbReference>
<name>A0AC60QWJ5_IXOPE</name>
<protein>
    <submittedName>
        <fullName evidence="1">Uncharacterized protein</fullName>
    </submittedName>
</protein>
<accession>A0AC60QWJ5</accession>
<evidence type="ECO:0000313" key="2">
    <source>
        <dbReference type="Proteomes" id="UP000805193"/>
    </source>
</evidence>
<gene>
    <name evidence="1" type="ORF">HPB47_015232</name>
</gene>
<evidence type="ECO:0000313" key="1">
    <source>
        <dbReference type="EMBL" id="KAG0443151.1"/>
    </source>
</evidence>
<sequence>MPARKGRTCFVPFCKGGYKSSTEKVSLFRAPSDPVRLQEWARNIKRDDKALDSTCVVCSRHFDERYVQRTFKHMVNGESVEFERERPSLTDDAVPTVFPDAPAYLTKPAPKKRKVRDLANNYVPRPKRKALGESTPDLELAERIDLPKAPEPSPHPFSDVTPPSVFCTKIVLTNGPGALCFGWHVRLETGDVLVVKHVTFTECSEPVTAERAETSLCRIYCRNIKVDEFLVANESDALAALKKVDALLLCPGCDVEPLKSGQCTKFGTAYYAHTCCVTTAEGKQCLRCKYTRKLIANQMRRQKQQPKPKFRQRAARKSVQLLRTKRKLAKVQENVEKLRLLNESIASTAFEQKISGLPPKQRTAVRTCFEAASRKSSRGMTYDKMWVLECVLMRMKSPQLYEHIRRHQIMALPSKSCLDKHMQGFKGAFGFNPKVFSALDQKTKDMDEFSVHGGLVFDELKLSENIGVKASGEMTGFVDLGTFTEQDNKTSLSDHGLVIMFQPFQGRWTQILGVFSSRGNVKAPLLSKLLLEATILAEKSGLRVDYWTGDGAPWNRALWKLLGIKAEIECTRKLKLQPERRGLQWLPMV</sequence>